<keyword evidence="1" id="KW-1133">Transmembrane helix</keyword>
<feature type="transmembrane region" description="Helical" evidence="1">
    <location>
        <begin position="164"/>
        <end position="191"/>
    </location>
</feature>
<dbReference type="WBParaSite" id="Hba_01557">
    <property type="protein sequence ID" value="Hba_01557"/>
    <property type="gene ID" value="Hba_01557"/>
</dbReference>
<reference evidence="3" key="1">
    <citation type="submission" date="2016-11" db="UniProtKB">
        <authorList>
            <consortium name="WormBaseParasite"/>
        </authorList>
    </citation>
    <scope>IDENTIFICATION</scope>
</reference>
<evidence type="ECO:0000313" key="2">
    <source>
        <dbReference type="Proteomes" id="UP000095283"/>
    </source>
</evidence>
<organism evidence="2 3">
    <name type="scientific">Heterorhabditis bacteriophora</name>
    <name type="common">Entomopathogenic nematode worm</name>
    <dbReference type="NCBI Taxonomy" id="37862"/>
    <lineage>
        <taxon>Eukaryota</taxon>
        <taxon>Metazoa</taxon>
        <taxon>Ecdysozoa</taxon>
        <taxon>Nematoda</taxon>
        <taxon>Chromadorea</taxon>
        <taxon>Rhabditida</taxon>
        <taxon>Rhabditina</taxon>
        <taxon>Rhabditomorpha</taxon>
        <taxon>Strongyloidea</taxon>
        <taxon>Heterorhabditidae</taxon>
        <taxon>Heterorhabditis</taxon>
    </lineage>
</organism>
<dbReference type="Proteomes" id="UP000095283">
    <property type="component" value="Unplaced"/>
</dbReference>
<name>A0A1I7WA72_HETBA</name>
<keyword evidence="2" id="KW-1185">Reference proteome</keyword>
<evidence type="ECO:0000313" key="3">
    <source>
        <dbReference type="WBParaSite" id="Hba_01557"/>
    </source>
</evidence>
<sequence length="264" mass="30858">METTSGVKTRSTGQKFRIIGVPLALLLTINFVAILVLWRRFYIMFSFKNSVYDDILFVYFVIFCIFCIHNRFINLIHNSTDLSKIISNLDLVLLIYSFSFFYFSLSHVKLFHHVSVIVILKSKRIITFKNYMRSFALLSTSTTFLDLLTRLVQLVRQAISKSTICIYFETLLVLFTMLVQLWMVIFEFFYVKKFCKITNRLFNILIFYEPPLSRSGFGPGVLNWKEALDLNSTTGCPDLNVDRKQVDLSLFRGLNVYMFSPKHA</sequence>
<keyword evidence="1" id="KW-0472">Membrane</keyword>
<feature type="transmembrane region" description="Helical" evidence="1">
    <location>
        <begin position="85"/>
        <end position="105"/>
    </location>
</feature>
<feature type="transmembrane region" description="Helical" evidence="1">
    <location>
        <begin position="55"/>
        <end position="73"/>
    </location>
</feature>
<protein>
    <submittedName>
        <fullName evidence="3">Uncharacterized protein</fullName>
    </submittedName>
</protein>
<evidence type="ECO:0000256" key="1">
    <source>
        <dbReference type="SAM" id="Phobius"/>
    </source>
</evidence>
<feature type="transmembrane region" description="Helical" evidence="1">
    <location>
        <begin position="21"/>
        <end position="43"/>
    </location>
</feature>
<accession>A0A1I7WA72</accession>
<feature type="transmembrane region" description="Helical" evidence="1">
    <location>
        <begin position="131"/>
        <end position="152"/>
    </location>
</feature>
<keyword evidence="1" id="KW-0812">Transmembrane</keyword>
<proteinExistence type="predicted"/>
<dbReference type="AlphaFoldDB" id="A0A1I7WA72"/>